<sequence length="390" mass="42790">MGLMQRIADIVGYEKRSDAQDPSWAAIAPGIGWPGALSARATENLSTVLACSTVIGSSLASIPALTYQIEDGNRIEAMGHPMRRIVRNGVNDQMSWPDFLEHMVVSALLTGNGLAEIVRGTNGQLQGFRFIPWGMVTVAYLSSGRLAYDVTDGRGGARRLLQYEVLHLRDRTDDGFVGRSRLSRAADTVAGVAISNQFARSFLEQGASPSGVIEVAGTLTDPQRTMLRSQFQSRHSGAKNAGSTLILDGGMTWKAANISPEDAELLETRKFGVEEICRLFQVPPPLVQDYSHNTFTNSETAGRWFAMFTLAPWARKIEAEFARSVFPTASNYELELDLSGFLRGDPQTRWANHKIAIDANILDTNEVRELEGWNRRPDQANEQEGTGNGE</sequence>
<name>A0A7T3E6E7_SPHPI</name>
<protein>
    <submittedName>
        <fullName evidence="1">Phage portal protein</fullName>
    </submittedName>
</protein>
<dbReference type="RefSeq" id="WP_197939169.1">
    <property type="nucleotide sequence ID" value="NZ_CP065713.1"/>
</dbReference>
<organism evidence="1 2">
    <name type="scientific">Sphingomonas paucimobilis</name>
    <name type="common">Pseudomonas paucimobilis</name>
    <dbReference type="NCBI Taxonomy" id="13689"/>
    <lineage>
        <taxon>Bacteria</taxon>
        <taxon>Pseudomonadati</taxon>
        <taxon>Pseudomonadota</taxon>
        <taxon>Alphaproteobacteria</taxon>
        <taxon>Sphingomonadales</taxon>
        <taxon>Sphingomonadaceae</taxon>
        <taxon>Sphingomonas</taxon>
    </lineage>
</organism>
<dbReference type="InterPro" id="IPR006427">
    <property type="entry name" value="Portal_HK97"/>
</dbReference>
<dbReference type="InterPro" id="IPR006944">
    <property type="entry name" value="Phage/GTA_portal"/>
</dbReference>
<gene>
    <name evidence="1" type="ORF">I6G38_02965</name>
</gene>
<dbReference type="Proteomes" id="UP000594836">
    <property type="component" value="Chromosome"/>
</dbReference>
<proteinExistence type="predicted"/>
<dbReference type="Pfam" id="PF04860">
    <property type="entry name" value="Phage_portal"/>
    <property type="match status" value="1"/>
</dbReference>
<evidence type="ECO:0000313" key="2">
    <source>
        <dbReference type="Proteomes" id="UP000594836"/>
    </source>
</evidence>
<reference evidence="1 2" key="1">
    <citation type="submission" date="2020-12" db="EMBL/GenBank/DDBJ databases">
        <title>FDA dAtabase for Regulatory Grade micrObial Sequences (FDA-ARGOS): Supporting development and validation of Infectious Disease Dx tests.</title>
        <authorList>
            <person name="Sproer C."/>
            <person name="Gronow S."/>
            <person name="Severitt S."/>
            <person name="Schroder I."/>
            <person name="Tallon L."/>
            <person name="Sadzewicz L."/>
            <person name="Zhao X."/>
            <person name="Boylan J."/>
            <person name="Ott S."/>
            <person name="Bowen H."/>
            <person name="Vavikolanu K."/>
            <person name="Mehta A."/>
            <person name="Aluvathingal J."/>
            <person name="Nadendla S."/>
            <person name="Lowell S."/>
            <person name="Myers T."/>
            <person name="Yan Y."/>
            <person name="Sichtig H."/>
        </authorList>
    </citation>
    <scope>NUCLEOTIDE SEQUENCE [LARGE SCALE GENOMIC DNA]</scope>
    <source>
        <strain evidence="1 2">FDAARGOS_881</strain>
    </source>
</reference>
<dbReference type="EMBL" id="CP065713">
    <property type="protein sequence ID" value="QPT09284.1"/>
    <property type="molecule type" value="Genomic_DNA"/>
</dbReference>
<dbReference type="NCBIfam" id="TIGR01537">
    <property type="entry name" value="portal_HK97"/>
    <property type="match status" value="1"/>
</dbReference>
<evidence type="ECO:0000313" key="1">
    <source>
        <dbReference type="EMBL" id="QPT09284.1"/>
    </source>
</evidence>
<dbReference type="AlphaFoldDB" id="A0A7T3E6E7"/>
<accession>A0A7T3E6E7</accession>